<evidence type="ECO:0008006" key="5">
    <source>
        <dbReference type="Google" id="ProtNLM"/>
    </source>
</evidence>
<dbReference type="AlphaFoldDB" id="A0A3S4SUF0"/>
<dbReference type="KEGG" id="asla:NCTC11923_01989"/>
<organism evidence="3 4">
    <name type="scientific">Actinomyces slackii</name>
    <dbReference type="NCBI Taxonomy" id="52774"/>
    <lineage>
        <taxon>Bacteria</taxon>
        <taxon>Bacillati</taxon>
        <taxon>Actinomycetota</taxon>
        <taxon>Actinomycetes</taxon>
        <taxon>Actinomycetales</taxon>
        <taxon>Actinomycetaceae</taxon>
        <taxon>Actinomyces</taxon>
    </lineage>
</organism>
<feature type="transmembrane region" description="Helical" evidence="2">
    <location>
        <begin position="20"/>
        <end position="38"/>
    </location>
</feature>
<gene>
    <name evidence="3" type="ORF">NCTC11923_01989</name>
</gene>
<dbReference type="Proteomes" id="UP000276899">
    <property type="component" value="Chromosome"/>
</dbReference>
<proteinExistence type="predicted"/>
<protein>
    <recommendedName>
        <fullName evidence="5">DNA-directed RNA polymerase II</fullName>
    </recommendedName>
</protein>
<keyword evidence="4" id="KW-1185">Reference proteome</keyword>
<feature type="region of interest" description="Disordered" evidence="1">
    <location>
        <begin position="169"/>
        <end position="203"/>
    </location>
</feature>
<evidence type="ECO:0000256" key="2">
    <source>
        <dbReference type="SAM" id="Phobius"/>
    </source>
</evidence>
<dbReference type="RefSeq" id="WP_232012009.1">
    <property type="nucleotide sequence ID" value="NZ_CBCRWE010000031.1"/>
</dbReference>
<reference evidence="3 4" key="1">
    <citation type="submission" date="2018-12" db="EMBL/GenBank/DDBJ databases">
        <authorList>
            <consortium name="Pathogen Informatics"/>
        </authorList>
    </citation>
    <scope>NUCLEOTIDE SEQUENCE [LARGE SCALE GENOMIC DNA]</scope>
    <source>
        <strain evidence="3 4">NCTC11923</strain>
    </source>
</reference>
<name>A0A3S4SUF0_9ACTO</name>
<keyword evidence="2" id="KW-0812">Transmembrane</keyword>
<accession>A0A3S4SUF0</accession>
<feature type="transmembrane region" description="Helical" evidence="2">
    <location>
        <begin position="213"/>
        <end position="236"/>
    </location>
</feature>
<sequence length="249" mass="25186">MLRLPVRIRAGRVPLGHQALGAICLLVMGLGAIVGSVVPTASANVGSGASTTGTASTVSPSTVARGGTVMYTVSGFPRGAQVHILIDDGALVDTGNAADAVAATLTIEADGTASGSFELPDYVELGTHWLRFKVAAGQDVATSPVRTADYTNKSPYFTVAGVTIIGGTDTVPSAPRDQATTPASVSARQEDEGDAQSPQAAGSVARPVAGPGFPIVGASVLILCVVLLMLAILVAVNRRRLARFHSAQA</sequence>
<evidence type="ECO:0000256" key="1">
    <source>
        <dbReference type="SAM" id="MobiDB-lite"/>
    </source>
</evidence>
<dbReference type="STRING" id="1278298.GCA_000428685_00423"/>
<feature type="compositionally biased region" description="Polar residues" evidence="1">
    <location>
        <begin position="178"/>
        <end position="187"/>
    </location>
</feature>
<evidence type="ECO:0000313" key="4">
    <source>
        <dbReference type="Proteomes" id="UP000276899"/>
    </source>
</evidence>
<keyword evidence="2" id="KW-0472">Membrane</keyword>
<dbReference type="EMBL" id="LR134363">
    <property type="protein sequence ID" value="VEG75329.1"/>
    <property type="molecule type" value="Genomic_DNA"/>
</dbReference>
<evidence type="ECO:0000313" key="3">
    <source>
        <dbReference type="EMBL" id="VEG75329.1"/>
    </source>
</evidence>
<keyword evidence="2" id="KW-1133">Transmembrane helix</keyword>